<dbReference type="Gene3D" id="3.60.10.10">
    <property type="entry name" value="Endonuclease/exonuclease/phosphatase"/>
    <property type="match status" value="1"/>
</dbReference>
<evidence type="ECO:0000313" key="3">
    <source>
        <dbReference type="Proteomes" id="UP000554482"/>
    </source>
</evidence>
<sequence>MAVVVYAPANDNHKSEFYNNLSTLPIPSTSTIILGDFNCWLHPSVDRYPMPTSSAGWDEFSKFLSCGPFIDALQIWSPGVLDHTRFRKVNNKIVSSSRLDHIYGSADILPLLSNTQTRPPFQSDHYMVITLLSNPTPASARPHWQKVKHSTAQDKRFIKAAESALKTPSPSILLNNPNTVCSRWERIKSIIVAEAHSSECRAIYHYRAELRKANRLVTHLKGRPPKSPSDGRYGALLSKAEDKLKELLARETELLRQRTKIKWAEQGETNSKYYLNHFKHQAKSSTFNTVTVPGPLPTDCRDPAFVLSATFDFYSLLYSANPVSDMALDTFFDSIPEQSLTTEVEAKLVAPITLQEVQQAIEHSPNNKSPGPDGIPFEVYRALSTQLAPAMLELFNEALSPSSSSIPGAGLSYIILLFKKGDRGSLANWRPIALSNCDYKVLTRILTSRLMVVSTQLLTNSQHGFIKGRNIWDNIHQVQNVLQSPNPDSIGVLAFLDMEKAYDRVHWPFLFRAMRHFGLPALFVQWIKQLYSNMTSQVLGAKSITNPFPIQQGLRQGDPISPLLFNYAINGFLIQLNQQLQGIKVPGQTAMQCLAFADDCVVGFGSQADQTKFQTILSNYEKASNAKLNGSKTFSVAVGQATFPLQYASLFPIKPLDEPFRHLGVHFTSRGVATSYSEENLLRGISNRVSLWATRTASVAGKCILTNVFLLSKLWYLSHIIPFSNKFFTQLENIIQGWIWAPSRSHSSLISELYGPKDKGGLGLINPREQSRRILAKWMCKVIFPSAQENWELAARNMFMHLVNLPHQDNQTALAHWLSQSPKRTGPKTLPPYWKSILGAIRALKWKVVFPELPDSTSRITMPPVFVGEDEVQCAPHSLPKRSKPKMRTPEFIKEIEPLAQIVSDKMVYRYTWSNLVIPRTQSNTWRVMRRKYRIGLRQGPTSPFLPCTSCNEPIDSHLHRFFTCPMVKPFWEMAKSSLSGRPPDPGDPPVHLDWFLLKSNLGVPSSLRVLAFHIGLWVCHSSAVATFSGEPPKPPITKLHQFRDQLAEHVLRLLKHPPSNKQSRQQVIEWKSAWIPFLSTQGEPQGYTIRWPILPSQYEHTQTSTLLPNSQIPSIFS</sequence>
<dbReference type="EMBL" id="JABWDY010040243">
    <property type="protein sequence ID" value="KAF5178282.1"/>
    <property type="molecule type" value="Genomic_DNA"/>
</dbReference>
<protein>
    <submittedName>
        <fullName evidence="2">Line-1 retrotransposable element orf2 protein</fullName>
    </submittedName>
</protein>
<dbReference type="PROSITE" id="PS50878">
    <property type="entry name" value="RT_POL"/>
    <property type="match status" value="1"/>
</dbReference>
<name>A0A7J6V1Q5_THATH</name>
<proteinExistence type="predicted"/>
<feature type="domain" description="Reverse transcriptase" evidence="1">
    <location>
        <begin position="398"/>
        <end position="667"/>
    </location>
</feature>
<evidence type="ECO:0000313" key="2">
    <source>
        <dbReference type="EMBL" id="KAF5178282.1"/>
    </source>
</evidence>
<dbReference type="InterPro" id="IPR036691">
    <property type="entry name" value="Endo/exonu/phosph_ase_sf"/>
</dbReference>
<dbReference type="PANTHER" id="PTHR19446">
    <property type="entry name" value="REVERSE TRANSCRIPTASES"/>
    <property type="match status" value="1"/>
</dbReference>
<comment type="caution">
    <text evidence="2">The sequence shown here is derived from an EMBL/GenBank/DDBJ whole genome shotgun (WGS) entry which is preliminary data.</text>
</comment>
<dbReference type="Proteomes" id="UP000554482">
    <property type="component" value="Unassembled WGS sequence"/>
</dbReference>
<dbReference type="SUPFAM" id="SSF56219">
    <property type="entry name" value="DNase I-like"/>
    <property type="match status" value="1"/>
</dbReference>
<dbReference type="InterPro" id="IPR000477">
    <property type="entry name" value="RT_dom"/>
</dbReference>
<dbReference type="CDD" id="cd01650">
    <property type="entry name" value="RT_nLTR_like"/>
    <property type="match status" value="1"/>
</dbReference>
<dbReference type="OrthoDB" id="1301965at2759"/>
<dbReference type="SUPFAM" id="SSF56672">
    <property type="entry name" value="DNA/RNA polymerases"/>
    <property type="match status" value="1"/>
</dbReference>
<keyword evidence="3" id="KW-1185">Reference proteome</keyword>
<accession>A0A7J6V1Q5</accession>
<reference evidence="2 3" key="1">
    <citation type="submission" date="2020-06" db="EMBL/GenBank/DDBJ databases">
        <title>Transcriptomic and genomic resources for Thalictrum thalictroides and T. hernandezii: Facilitating candidate gene discovery in an emerging model plant lineage.</title>
        <authorList>
            <person name="Arias T."/>
            <person name="Riano-Pachon D.M."/>
            <person name="Di Stilio V.S."/>
        </authorList>
    </citation>
    <scope>NUCLEOTIDE SEQUENCE [LARGE SCALE GENOMIC DNA]</scope>
    <source>
        <strain evidence="3">cv. WT478/WT964</strain>
        <tissue evidence="2">Leaves</tissue>
    </source>
</reference>
<dbReference type="InterPro" id="IPR043502">
    <property type="entry name" value="DNA/RNA_pol_sf"/>
</dbReference>
<dbReference type="AlphaFoldDB" id="A0A7J6V1Q5"/>
<gene>
    <name evidence="2" type="ORF">FRX31_032131</name>
</gene>
<organism evidence="2 3">
    <name type="scientific">Thalictrum thalictroides</name>
    <name type="common">Rue-anemone</name>
    <name type="synonym">Anemone thalictroides</name>
    <dbReference type="NCBI Taxonomy" id="46969"/>
    <lineage>
        <taxon>Eukaryota</taxon>
        <taxon>Viridiplantae</taxon>
        <taxon>Streptophyta</taxon>
        <taxon>Embryophyta</taxon>
        <taxon>Tracheophyta</taxon>
        <taxon>Spermatophyta</taxon>
        <taxon>Magnoliopsida</taxon>
        <taxon>Ranunculales</taxon>
        <taxon>Ranunculaceae</taxon>
        <taxon>Thalictroideae</taxon>
        <taxon>Thalictrum</taxon>
    </lineage>
</organism>
<evidence type="ECO:0000259" key="1">
    <source>
        <dbReference type="PROSITE" id="PS50878"/>
    </source>
</evidence>
<dbReference type="Pfam" id="PF00078">
    <property type="entry name" value="RVT_1"/>
    <property type="match status" value="1"/>
</dbReference>